<proteinExistence type="predicted"/>
<evidence type="ECO:0000256" key="1">
    <source>
        <dbReference type="SAM" id="MobiDB-lite"/>
    </source>
</evidence>
<organism evidence="3 4">
    <name type="scientific">Klebsormidium nitens</name>
    <name type="common">Green alga</name>
    <name type="synonym">Ulothrix nitens</name>
    <dbReference type="NCBI Taxonomy" id="105231"/>
    <lineage>
        <taxon>Eukaryota</taxon>
        <taxon>Viridiplantae</taxon>
        <taxon>Streptophyta</taxon>
        <taxon>Klebsormidiophyceae</taxon>
        <taxon>Klebsormidiales</taxon>
        <taxon>Klebsormidiaceae</taxon>
        <taxon>Klebsormidium</taxon>
    </lineage>
</organism>
<feature type="region of interest" description="Disordered" evidence="1">
    <location>
        <begin position="752"/>
        <end position="801"/>
    </location>
</feature>
<reference evidence="3 4" key="1">
    <citation type="journal article" date="2014" name="Nat. Commun.">
        <title>Klebsormidium flaccidum genome reveals primary factors for plant terrestrial adaptation.</title>
        <authorList>
            <person name="Hori K."/>
            <person name="Maruyama F."/>
            <person name="Fujisawa T."/>
            <person name="Togashi T."/>
            <person name="Yamamoto N."/>
            <person name="Seo M."/>
            <person name="Sato S."/>
            <person name="Yamada T."/>
            <person name="Mori H."/>
            <person name="Tajima N."/>
            <person name="Moriyama T."/>
            <person name="Ikeuchi M."/>
            <person name="Watanabe M."/>
            <person name="Wada H."/>
            <person name="Kobayashi K."/>
            <person name="Saito M."/>
            <person name="Masuda T."/>
            <person name="Sasaki-Sekimoto Y."/>
            <person name="Mashiguchi K."/>
            <person name="Awai K."/>
            <person name="Shimojima M."/>
            <person name="Masuda S."/>
            <person name="Iwai M."/>
            <person name="Nobusawa T."/>
            <person name="Narise T."/>
            <person name="Kondo S."/>
            <person name="Saito H."/>
            <person name="Sato R."/>
            <person name="Murakawa M."/>
            <person name="Ihara Y."/>
            <person name="Oshima-Yamada Y."/>
            <person name="Ohtaka K."/>
            <person name="Satoh M."/>
            <person name="Sonobe K."/>
            <person name="Ishii M."/>
            <person name="Ohtani R."/>
            <person name="Kanamori-Sato M."/>
            <person name="Honoki R."/>
            <person name="Miyazaki D."/>
            <person name="Mochizuki H."/>
            <person name="Umetsu J."/>
            <person name="Higashi K."/>
            <person name="Shibata D."/>
            <person name="Kamiya Y."/>
            <person name="Sato N."/>
            <person name="Nakamura Y."/>
            <person name="Tabata S."/>
            <person name="Ida S."/>
            <person name="Kurokawa K."/>
            <person name="Ohta H."/>
        </authorList>
    </citation>
    <scope>NUCLEOTIDE SEQUENCE [LARGE SCALE GENOMIC DNA]</scope>
    <source>
        <strain evidence="3 4">NIES-2285</strain>
    </source>
</reference>
<name>A0A1Y1IB34_KLENI</name>
<dbReference type="OrthoDB" id="5598737at2759"/>
<protein>
    <submittedName>
        <fullName evidence="3">Uncharacterized protein</fullName>
    </submittedName>
</protein>
<dbReference type="PANTHER" id="PTHR34305:SF1">
    <property type="entry name" value="SWIM-TYPE DOMAIN-CONTAINING PROTEIN"/>
    <property type="match status" value="1"/>
</dbReference>
<dbReference type="AlphaFoldDB" id="A0A1Y1IB34"/>
<dbReference type="STRING" id="105231.A0A1Y1IB34"/>
<keyword evidence="2" id="KW-0812">Transmembrane</keyword>
<dbReference type="Proteomes" id="UP000054558">
    <property type="component" value="Unassembled WGS sequence"/>
</dbReference>
<feature type="transmembrane region" description="Helical" evidence="2">
    <location>
        <begin position="920"/>
        <end position="942"/>
    </location>
</feature>
<evidence type="ECO:0000256" key="2">
    <source>
        <dbReference type="SAM" id="Phobius"/>
    </source>
</evidence>
<sequence length="971" mass="107142">MSREALTVEQLGADSSGAFYAVRNSPKGVSPEHRMLHRSTAGLWYCEGKRNGCPAQYDCSHIAAAKVALTHGQVQRAEGLLLDSVALSRATQWIEHWEGRLPLLGEASGGRGAGMFEEERRPPAAIATGEHGGVECAGGECWCRKHRLIFGEAQPPSDAMDSEGQVELGASTPQRQVRRGARYWAEHASEMPRGAPRRAEEPPGDARGKEAVHGWVAACHSCSLTEVQQQGCSHAEAERVRAPIMLLGTEAAQITQPKLSKLGDALDHHDPLIGCLKAGPVRVSKLWDCHFRELSELGMLKAPCPLQPPPCGGEWVLHKKPALISASTWSQQVETKIYCCQCLHTAHTVHFCGEHLGLYSWTQGTILVQESLQLILKGMQRSGTAFSAELGRDQEAFARSPGSIVLSDESWRRASLDFFKLVGREISECCTICGPFPEVLLVDGIVGVANSDGGKRPGGLGSSSLDCRRTFVHPSRQAGGELLERQPVSGRDYCSAGLEGAGMKRRLVLQPELRELIARLSQHRPTSEKLGQRLCEVEYTELKAGLGRKDVQVVRRFIPGEGEQQPVAAETRRRLLAQQCSRNVIRRLLLGDEATPENRRLLGAHSPILRRVLDAHGGTQFPRFFLPALHKLYELTLLARGGTGFEDAERDGWVVAALRPLGHAVELQRVAADRPLNEQEAALLTYAAATARSWLHGVETLEPSPAQWTDMSQRERDLLWQRLGLDEEGARLHPLPPGHSFRAEQDALTHYALPPGSKTSEETKCNSGKTETEWDAANTPGLTRGGGKASKPGGKRPNKSRGAVVFCCTHRVIYGFHVMLRGESPRDVFAVLYTRLNRGHLPKFLVYDNACALRNYSMRREPAFFAEVTFTVDRFHYAKAGAEVHKCGPSNATEFYDELRWVNTSAVESVNSFLKRFRTLGWYSGLESFMVFLPILLSGYNVDMKRVDDAKLAVAMQARQWSDAIRAMFLE</sequence>
<evidence type="ECO:0000313" key="3">
    <source>
        <dbReference type="EMBL" id="GAQ85308.1"/>
    </source>
</evidence>
<accession>A0A1Y1IB34</accession>
<dbReference type="PANTHER" id="PTHR34305">
    <property type="entry name" value="EXPRESSED PROTEIN"/>
    <property type="match status" value="1"/>
</dbReference>
<gene>
    <name evidence="3" type="ORF">KFL_002280225</name>
</gene>
<feature type="compositionally biased region" description="Basic and acidic residues" evidence="1">
    <location>
        <begin position="197"/>
        <end position="208"/>
    </location>
</feature>
<feature type="region of interest" description="Disordered" evidence="1">
    <location>
        <begin position="186"/>
        <end position="208"/>
    </location>
</feature>
<dbReference type="EMBL" id="DF237177">
    <property type="protein sequence ID" value="GAQ85308.1"/>
    <property type="molecule type" value="Genomic_DNA"/>
</dbReference>
<keyword evidence="2" id="KW-0472">Membrane</keyword>
<evidence type="ECO:0000313" key="4">
    <source>
        <dbReference type="Proteomes" id="UP000054558"/>
    </source>
</evidence>
<keyword evidence="4" id="KW-1185">Reference proteome</keyword>
<keyword evidence="2" id="KW-1133">Transmembrane helix</keyword>